<accession>A0ABV4HK08</accession>
<evidence type="ECO:0000313" key="1">
    <source>
        <dbReference type="EMBL" id="MEZ0473082.1"/>
    </source>
</evidence>
<comment type="caution">
    <text evidence="1">The sequence shown here is derived from an EMBL/GenBank/DDBJ whole genome shotgun (WGS) entry which is preliminary data.</text>
</comment>
<evidence type="ECO:0000313" key="2">
    <source>
        <dbReference type="Proteomes" id="UP001566331"/>
    </source>
</evidence>
<organism evidence="1 2">
    <name type="scientific">Luteimonas salinilitoris</name>
    <dbReference type="NCBI Taxonomy" id="3237697"/>
    <lineage>
        <taxon>Bacteria</taxon>
        <taxon>Pseudomonadati</taxon>
        <taxon>Pseudomonadota</taxon>
        <taxon>Gammaproteobacteria</taxon>
        <taxon>Lysobacterales</taxon>
        <taxon>Lysobacteraceae</taxon>
        <taxon>Luteimonas</taxon>
    </lineage>
</organism>
<reference evidence="1 2" key="1">
    <citation type="submission" date="2024-07" db="EMBL/GenBank/DDBJ databases">
        <title>Luteimonas salilacus sp. nov., isolated from the shore soil of Salt Lake in Tibet of China.</title>
        <authorList>
            <person name="Zhang X."/>
            <person name="Li A."/>
        </authorList>
    </citation>
    <scope>NUCLEOTIDE SEQUENCE [LARGE SCALE GENOMIC DNA]</scope>
    <source>
        <strain evidence="1 2">B3-2-R+30</strain>
    </source>
</reference>
<sequence length="55" mass="6504">MHCAKRTAKGRQWELRIERQYDFQFDPLAKTTCPRPHDVDLEQQALHIGNNLDDP</sequence>
<name>A0ABV4HK08_9GAMM</name>
<protein>
    <submittedName>
        <fullName evidence="1">Uncharacterized protein</fullName>
    </submittedName>
</protein>
<gene>
    <name evidence="1" type="ORF">AB6713_00390</name>
</gene>
<keyword evidence="2" id="KW-1185">Reference proteome</keyword>
<dbReference type="Proteomes" id="UP001566331">
    <property type="component" value="Unassembled WGS sequence"/>
</dbReference>
<dbReference type="EMBL" id="JBFWIC010000001">
    <property type="protein sequence ID" value="MEZ0473082.1"/>
    <property type="molecule type" value="Genomic_DNA"/>
</dbReference>
<dbReference type="RefSeq" id="WP_370563428.1">
    <property type="nucleotide sequence ID" value="NZ_JBFWIB010000003.1"/>
</dbReference>
<proteinExistence type="predicted"/>